<accession>A0A3B7R5J6</accession>
<protein>
    <submittedName>
        <fullName evidence="1">2'-5' RNA ligase family protein</fullName>
    </submittedName>
</protein>
<dbReference type="PANTHER" id="PTHR40037">
    <property type="entry name" value="PHOSPHOESTERASE YJCG-RELATED"/>
    <property type="match status" value="1"/>
</dbReference>
<evidence type="ECO:0000313" key="1">
    <source>
        <dbReference type="EMBL" id="AYA36489.1"/>
    </source>
</evidence>
<dbReference type="Proteomes" id="UP000262802">
    <property type="component" value="Chromosome"/>
</dbReference>
<dbReference type="AlphaFoldDB" id="A0A3B7R5J6"/>
<keyword evidence="2" id="KW-1185">Reference proteome</keyword>
<keyword evidence="1" id="KW-0436">Ligase</keyword>
<dbReference type="Pfam" id="PF13563">
    <property type="entry name" value="2_5_RNA_ligase2"/>
    <property type="match status" value="1"/>
</dbReference>
<dbReference type="InterPro" id="IPR009097">
    <property type="entry name" value="Cyclic_Pdiesterase"/>
</dbReference>
<reference evidence="1 2" key="1">
    <citation type="submission" date="2018-09" db="EMBL/GenBank/DDBJ databases">
        <title>Hymenobacter medium sp. nov., isolated from R2A medium.</title>
        <authorList>
            <person name="Yingchao G."/>
        </authorList>
    </citation>
    <scope>NUCLEOTIDE SEQUENCE [LARGE SCALE GENOMIC DNA]</scope>
    <source>
        <strain evidence="2">sh-6</strain>
    </source>
</reference>
<proteinExistence type="predicted"/>
<sequence>MRPVAPRAVTPKPAACVGEAVNEQQTSSRTPPSLYLLATLPPEPVFSEVWALKQEVHRRTGSRNAVRLPPHITLIPPFRLVPAEFEPQALPALARFAAEHQAVEVGLHNFAWFGNRTLFVHVSEAEALKHLHAALVRFCKAELPTIPHEKRPFTPHMTLATRDLPPEQVPALKQDFEQRSYAATFAVTALVLFRHDGRQWQPVQEFHLGQGQP</sequence>
<dbReference type="GO" id="GO:0016874">
    <property type="term" value="F:ligase activity"/>
    <property type="evidence" value="ECO:0007669"/>
    <property type="project" value="UniProtKB-KW"/>
</dbReference>
<dbReference type="OrthoDB" id="1951600at2"/>
<dbReference type="KEGG" id="hyh:D3Y59_05115"/>
<dbReference type="Gene3D" id="3.90.1140.10">
    <property type="entry name" value="Cyclic phosphodiesterase"/>
    <property type="match status" value="1"/>
</dbReference>
<evidence type="ECO:0000313" key="2">
    <source>
        <dbReference type="Proteomes" id="UP000262802"/>
    </source>
</evidence>
<organism evidence="1 2">
    <name type="scientific">Hymenobacter oligotrophus</name>
    <dbReference type="NCBI Taxonomy" id="2319843"/>
    <lineage>
        <taxon>Bacteria</taxon>
        <taxon>Pseudomonadati</taxon>
        <taxon>Bacteroidota</taxon>
        <taxon>Cytophagia</taxon>
        <taxon>Cytophagales</taxon>
        <taxon>Hymenobacteraceae</taxon>
        <taxon>Hymenobacter</taxon>
    </lineage>
</organism>
<name>A0A3B7R5J6_9BACT</name>
<dbReference type="SUPFAM" id="SSF55144">
    <property type="entry name" value="LigT-like"/>
    <property type="match status" value="1"/>
</dbReference>
<gene>
    <name evidence="1" type="ORF">D3Y59_05115</name>
</gene>
<dbReference type="PANTHER" id="PTHR40037:SF1">
    <property type="entry name" value="PHOSPHOESTERASE SAOUHSC_00951-RELATED"/>
    <property type="match status" value="1"/>
</dbReference>
<dbReference type="EMBL" id="CP032317">
    <property type="protein sequence ID" value="AYA36489.1"/>
    <property type="molecule type" value="Genomic_DNA"/>
</dbReference>
<dbReference type="InterPro" id="IPR050580">
    <property type="entry name" value="2H_phosphoesterase_YjcG-like"/>
</dbReference>